<dbReference type="Proteomes" id="UP000550707">
    <property type="component" value="Unassembled WGS sequence"/>
</dbReference>
<reference evidence="2 3" key="1">
    <citation type="journal article" date="2020" name="Nature">
        <title>Six reference-quality genomes reveal evolution of bat adaptations.</title>
        <authorList>
            <person name="Jebb D."/>
            <person name="Huang Z."/>
            <person name="Pippel M."/>
            <person name="Hughes G.M."/>
            <person name="Lavrichenko K."/>
            <person name="Devanna P."/>
            <person name="Winkler S."/>
            <person name="Jermiin L.S."/>
            <person name="Skirmuntt E.C."/>
            <person name="Katzourakis A."/>
            <person name="Burkitt-Gray L."/>
            <person name="Ray D.A."/>
            <person name="Sullivan K.A.M."/>
            <person name="Roscito J.G."/>
            <person name="Kirilenko B.M."/>
            <person name="Davalos L.M."/>
            <person name="Corthals A.P."/>
            <person name="Power M.L."/>
            <person name="Jones G."/>
            <person name="Ransome R.D."/>
            <person name="Dechmann D.K.N."/>
            <person name="Locatelli A.G."/>
            <person name="Puechmaille S.J."/>
            <person name="Fedrigo O."/>
            <person name="Jarvis E.D."/>
            <person name="Hiller M."/>
            <person name="Vernes S.C."/>
            <person name="Myers E.W."/>
            <person name="Teeling E.C."/>
        </authorList>
    </citation>
    <scope>NUCLEOTIDE SEQUENCE [LARGE SCALE GENOMIC DNA]</scope>
    <source>
        <strain evidence="2">MMolMol1</strain>
        <tissue evidence="2">Muscle</tissue>
    </source>
</reference>
<keyword evidence="3" id="KW-1185">Reference proteome</keyword>
<evidence type="ECO:0000313" key="2">
    <source>
        <dbReference type="EMBL" id="KAF6444318.1"/>
    </source>
</evidence>
<protein>
    <submittedName>
        <fullName evidence="2">Uncharacterized protein</fullName>
    </submittedName>
</protein>
<feature type="transmembrane region" description="Helical" evidence="1">
    <location>
        <begin position="23"/>
        <end position="45"/>
    </location>
</feature>
<keyword evidence="1" id="KW-0812">Transmembrane</keyword>
<organism evidence="2 3">
    <name type="scientific">Molossus molossus</name>
    <name type="common">Pallas' mastiff bat</name>
    <name type="synonym">Vespertilio molossus</name>
    <dbReference type="NCBI Taxonomy" id="27622"/>
    <lineage>
        <taxon>Eukaryota</taxon>
        <taxon>Metazoa</taxon>
        <taxon>Chordata</taxon>
        <taxon>Craniata</taxon>
        <taxon>Vertebrata</taxon>
        <taxon>Euteleostomi</taxon>
        <taxon>Mammalia</taxon>
        <taxon>Eutheria</taxon>
        <taxon>Laurasiatheria</taxon>
        <taxon>Chiroptera</taxon>
        <taxon>Yangochiroptera</taxon>
        <taxon>Molossidae</taxon>
        <taxon>Molossus</taxon>
    </lineage>
</organism>
<evidence type="ECO:0000313" key="3">
    <source>
        <dbReference type="Proteomes" id="UP000550707"/>
    </source>
</evidence>
<name>A0A7J8F9A2_MOLMO</name>
<accession>A0A7J8F9A2</accession>
<dbReference type="AlphaFoldDB" id="A0A7J8F9A2"/>
<dbReference type="EMBL" id="JACASF010000012">
    <property type="protein sequence ID" value="KAF6444318.1"/>
    <property type="molecule type" value="Genomic_DNA"/>
</dbReference>
<comment type="caution">
    <text evidence="2">The sequence shown here is derived from an EMBL/GenBank/DDBJ whole genome shotgun (WGS) entry which is preliminary data.</text>
</comment>
<dbReference type="InParanoid" id="A0A7J8F9A2"/>
<keyword evidence="1" id="KW-0472">Membrane</keyword>
<proteinExistence type="predicted"/>
<sequence>MIHFCLAHSAYRLHCWLPRSHQLRLQVTVFLFGITTLALQFYVLLRPSSSRYCSQPLLNNLVGNIIFTFFSIGFTVLLTHMEPVPQALKRMFSVFGVGSFGEGICTMMLTVLATNCEKTTPELYYLSVLLSVSSLVSTVLFSGLGLLWLASVTCASPDAKLTV</sequence>
<feature type="transmembrane region" description="Helical" evidence="1">
    <location>
        <begin position="57"/>
        <end position="79"/>
    </location>
</feature>
<feature type="transmembrane region" description="Helical" evidence="1">
    <location>
        <begin position="124"/>
        <end position="150"/>
    </location>
</feature>
<evidence type="ECO:0000256" key="1">
    <source>
        <dbReference type="SAM" id="Phobius"/>
    </source>
</evidence>
<gene>
    <name evidence="2" type="ORF">HJG59_008609</name>
</gene>
<feature type="transmembrane region" description="Helical" evidence="1">
    <location>
        <begin position="91"/>
        <end position="112"/>
    </location>
</feature>
<keyword evidence="1" id="KW-1133">Transmembrane helix</keyword>